<reference evidence="1 2" key="1">
    <citation type="submission" date="2021-03" db="EMBL/GenBank/DDBJ databases">
        <title>Genomic Encyclopedia of Type Strains, Phase IV (KMG-IV): sequencing the most valuable type-strain genomes for metagenomic binning, comparative biology and taxonomic classification.</title>
        <authorList>
            <person name="Goeker M."/>
        </authorList>
    </citation>
    <scope>NUCLEOTIDE SEQUENCE [LARGE SCALE GENOMIC DNA]</scope>
    <source>
        <strain evidence="1 2">DSM 1289</strain>
    </source>
</reference>
<dbReference type="RefSeq" id="WP_234926400.1">
    <property type="nucleotide sequence ID" value="NZ_BAAACS010000017.1"/>
</dbReference>
<accession>A0ABS4EDY6</accession>
<evidence type="ECO:0000313" key="2">
    <source>
        <dbReference type="Proteomes" id="UP000767291"/>
    </source>
</evidence>
<dbReference type="InterPro" id="IPR011010">
    <property type="entry name" value="DNA_brk_join_enz"/>
</dbReference>
<comment type="caution">
    <text evidence="1">The sequence shown here is derived from an EMBL/GenBank/DDBJ whole genome shotgun (WGS) entry which is preliminary data.</text>
</comment>
<dbReference type="EMBL" id="JAGGJX010000007">
    <property type="protein sequence ID" value="MBP1856153.1"/>
    <property type="molecule type" value="Genomic_DNA"/>
</dbReference>
<gene>
    <name evidence="1" type="ORF">J2Z43_002601</name>
</gene>
<keyword evidence="2" id="KW-1185">Reference proteome</keyword>
<dbReference type="Proteomes" id="UP000767291">
    <property type="component" value="Unassembled WGS sequence"/>
</dbReference>
<proteinExistence type="predicted"/>
<sequence>MKGIHDQLTSVLNYAVNYYGPKSNPTLIAGSMGKKKAQDMDFWTLEEFNTFISAVDKKDIKLAFNILILDRYPNW</sequence>
<name>A0ABS4EDY6_9FIRM</name>
<organism evidence="1 2">
    <name type="scientific">Metaclostridioides mangenotii</name>
    <dbReference type="NCBI Taxonomy" id="1540"/>
    <lineage>
        <taxon>Bacteria</taxon>
        <taxon>Bacillati</taxon>
        <taxon>Bacillota</taxon>
        <taxon>Clostridia</taxon>
        <taxon>Peptostreptococcales</taxon>
        <taxon>Peptostreptococcaceae</taxon>
        <taxon>Metaclostridioides</taxon>
    </lineage>
</organism>
<evidence type="ECO:0000313" key="1">
    <source>
        <dbReference type="EMBL" id="MBP1856153.1"/>
    </source>
</evidence>
<protein>
    <submittedName>
        <fullName evidence="1">Uncharacterized protein</fullName>
    </submittedName>
</protein>
<dbReference type="SUPFAM" id="SSF56349">
    <property type="entry name" value="DNA breaking-rejoining enzymes"/>
    <property type="match status" value="1"/>
</dbReference>